<feature type="transmembrane region" description="Helical" evidence="1">
    <location>
        <begin position="221"/>
        <end position="250"/>
    </location>
</feature>
<accession>A0A7X6DID6</accession>
<feature type="transmembrane region" description="Helical" evidence="1">
    <location>
        <begin position="192"/>
        <end position="215"/>
    </location>
</feature>
<keyword evidence="3" id="KW-1185">Reference proteome</keyword>
<keyword evidence="1" id="KW-0472">Membrane</keyword>
<organism evidence="2 3">
    <name type="scientific">Ramlibacter lithotrophicus</name>
    <dbReference type="NCBI Taxonomy" id="2606681"/>
    <lineage>
        <taxon>Bacteria</taxon>
        <taxon>Pseudomonadati</taxon>
        <taxon>Pseudomonadota</taxon>
        <taxon>Betaproteobacteria</taxon>
        <taxon>Burkholderiales</taxon>
        <taxon>Comamonadaceae</taxon>
        <taxon>Ramlibacter</taxon>
    </lineage>
</organism>
<dbReference type="AlphaFoldDB" id="A0A7X6DID6"/>
<keyword evidence="1" id="KW-0812">Transmembrane</keyword>
<dbReference type="RefSeq" id="WP_168108868.1">
    <property type="nucleotide sequence ID" value="NZ_VTOX01000007.1"/>
</dbReference>
<dbReference type="Proteomes" id="UP000521868">
    <property type="component" value="Unassembled WGS sequence"/>
</dbReference>
<evidence type="ECO:0000313" key="3">
    <source>
        <dbReference type="Proteomes" id="UP000521868"/>
    </source>
</evidence>
<feature type="transmembrane region" description="Helical" evidence="1">
    <location>
        <begin position="257"/>
        <end position="275"/>
    </location>
</feature>
<dbReference type="EMBL" id="VTOX01000007">
    <property type="protein sequence ID" value="NKE67737.1"/>
    <property type="molecule type" value="Genomic_DNA"/>
</dbReference>
<name>A0A7X6DID6_9BURK</name>
<reference evidence="2 3" key="1">
    <citation type="journal article" date="2020" name="Nature">
        <title>Bacterial chemolithoautotrophy via manganese oxidation.</title>
        <authorList>
            <person name="Yu H."/>
            <person name="Leadbetter J.R."/>
        </authorList>
    </citation>
    <scope>NUCLEOTIDE SEQUENCE [LARGE SCALE GENOMIC DNA]</scope>
    <source>
        <strain evidence="2 3">RBP-1</strain>
    </source>
</reference>
<evidence type="ECO:0000256" key="1">
    <source>
        <dbReference type="SAM" id="Phobius"/>
    </source>
</evidence>
<keyword evidence="1" id="KW-1133">Transmembrane helix</keyword>
<feature type="transmembrane region" description="Helical" evidence="1">
    <location>
        <begin position="141"/>
        <end position="161"/>
    </location>
</feature>
<feature type="transmembrane region" description="Helical" evidence="1">
    <location>
        <begin position="107"/>
        <end position="129"/>
    </location>
</feature>
<evidence type="ECO:0000313" key="2">
    <source>
        <dbReference type="EMBL" id="NKE67737.1"/>
    </source>
</evidence>
<gene>
    <name evidence="2" type="ORF">RAMLITH_18100</name>
</gene>
<sequence length="278" mass="29284">MKQRARLALYALMLAGFGAGAVFAISDQLIPNFSGCRDWLCSLADPIGLALLLMESGTESPGFQSVQHAYHRMHGTLVIAALLLALCAVRGRALWRTRGASLPPEFAGFPLGVASFGAVIYLLESNVWVVVPYPLLNPPRLYGTLSMLLALLLTEGSTLIAKRRAAQAPAHVAGEDGAVPEDRRARSRRRPIWTIAAVSSPAVGVLLTLLISVTVGRAGGYAGMAAMGLGMIAIAGGLACGAVATIVAVARRERWPALQVTAFLVNFGVGVPLLLKFM</sequence>
<comment type="caution">
    <text evidence="2">The sequence shown here is derived from an EMBL/GenBank/DDBJ whole genome shotgun (WGS) entry which is preliminary data.</text>
</comment>
<feature type="transmembrane region" description="Helical" evidence="1">
    <location>
        <begin position="73"/>
        <end position="95"/>
    </location>
</feature>
<protein>
    <submittedName>
        <fullName evidence="2">Uncharacterized protein</fullName>
    </submittedName>
</protein>
<proteinExistence type="predicted"/>